<dbReference type="Pfam" id="PF07650">
    <property type="entry name" value="KH_2"/>
    <property type="match status" value="1"/>
</dbReference>
<dbReference type="PRINTS" id="PR00449">
    <property type="entry name" value="RASTRNSFRMNG"/>
</dbReference>
<name>A0A831RW66_9GAMM</name>
<feature type="region of interest" description="G3" evidence="8">
    <location>
        <begin position="59"/>
        <end position="62"/>
    </location>
</feature>
<dbReference type="GO" id="GO:0043024">
    <property type="term" value="F:ribosomal small subunit binding"/>
    <property type="evidence" value="ECO:0007669"/>
    <property type="project" value="TreeGrafter"/>
</dbReference>
<evidence type="ECO:0000256" key="3">
    <source>
        <dbReference type="ARBA" id="ARBA00022517"/>
    </source>
</evidence>
<keyword evidence="7" id="KW-1003">Cell membrane</keyword>
<keyword evidence="6 7" id="KW-0342">GTP-binding</keyword>
<dbReference type="InterPro" id="IPR005225">
    <property type="entry name" value="Small_GTP-bd"/>
</dbReference>
<dbReference type="GO" id="GO:0005525">
    <property type="term" value="F:GTP binding"/>
    <property type="evidence" value="ECO:0007669"/>
    <property type="project" value="UniProtKB-UniRule"/>
</dbReference>
<dbReference type="GO" id="GO:0005886">
    <property type="term" value="C:plasma membrane"/>
    <property type="evidence" value="ECO:0007669"/>
    <property type="project" value="UniProtKB-SubCell"/>
</dbReference>
<dbReference type="NCBIfam" id="NF000908">
    <property type="entry name" value="PRK00089.1"/>
    <property type="match status" value="1"/>
</dbReference>
<dbReference type="InterPro" id="IPR009019">
    <property type="entry name" value="KH_sf_prok-type"/>
</dbReference>
<evidence type="ECO:0000256" key="4">
    <source>
        <dbReference type="ARBA" id="ARBA00022741"/>
    </source>
</evidence>
<keyword evidence="7" id="KW-0699">rRNA-binding</keyword>
<protein>
    <recommendedName>
        <fullName evidence="2 7">GTPase Era</fullName>
    </recommendedName>
</protein>
<dbReference type="FunFam" id="3.40.50.300:FF:000094">
    <property type="entry name" value="GTPase Era"/>
    <property type="match status" value="1"/>
</dbReference>
<dbReference type="InterPro" id="IPR005662">
    <property type="entry name" value="GTPase_Era-like"/>
</dbReference>
<accession>A0A831RW66</accession>
<evidence type="ECO:0000259" key="11">
    <source>
        <dbReference type="PROSITE" id="PS51713"/>
    </source>
</evidence>
<feature type="binding site" evidence="7">
    <location>
        <begin position="12"/>
        <end position="19"/>
    </location>
    <ligand>
        <name>GTP</name>
        <dbReference type="ChEBI" id="CHEBI:37565"/>
    </ligand>
</feature>
<dbReference type="AlphaFoldDB" id="A0A831RW66"/>
<dbReference type="InterPro" id="IPR006073">
    <property type="entry name" value="GTP-bd"/>
</dbReference>
<dbReference type="GO" id="GO:0005829">
    <property type="term" value="C:cytosol"/>
    <property type="evidence" value="ECO:0007669"/>
    <property type="project" value="TreeGrafter"/>
</dbReference>
<dbReference type="CDD" id="cd04163">
    <property type="entry name" value="Era"/>
    <property type="match status" value="1"/>
</dbReference>
<comment type="subcellular location">
    <subcellularLocation>
        <location evidence="7">Cytoplasm</location>
    </subcellularLocation>
    <subcellularLocation>
        <location evidence="7">Cell membrane</location>
        <topology evidence="7">Peripheral membrane protein</topology>
    </subcellularLocation>
</comment>
<feature type="domain" description="Era-type G" evidence="11">
    <location>
        <begin position="4"/>
        <end position="172"/>
    </location>
</feature>
<evidence type="ECO:0000313" key="12">
    <source>
        <dbReference type="EMBL" id="HEC05488.1"/>
    </source>
</evidence>
<dbReference type="HAMAP" id="MF_00367">
    <property type="entry name" value="GTPase_Era"/>
    <property type="match status" value="1"/>
</dbReference>
<feature type="binding site" evidence="7">
    <location>
        <begin position="59"/>
        <end position="63"/>
    </location>
    <ligand>
        <name>GTP</name>
        <dbReference type="ChEBI" id="CHEBI:37565"/>
    </ligand>
</feature>
<dbReference type="CDD" id="cd22534">
    <property type="entry name" value="KH-II_Era"/>
    <property type="match status" value="1"/>
</dbReference>
<dbReference type="NCBIfam" id="TIGR00231">
    <property type="entry name" value="small_GTP"/>
    <property type="match status" value="1"/>
</dbReference>
<dbReference type="PANTHER" id="PTHR42698">
    <property type="entry name" value="GTPASE ERA"/>
    <property type="match status" value="1"/>
</dbReference>
<dbReference type="GO" id="GO:0000028">
    <property type="term" value="P:ribosomal small subunit assembly"/>
    <property type="evidence" value="ECO:0007669"/>
    <property type="project" value="TreeGrafter"/>
</dbReference>
<dbReference type="InterPro" id="IPR004044">
    <property type="entry name" value="KH_dom_type_2"/>
</dbReference>
<keyword evidence="7" id="KW-0963">Cytoplasm</keyword>
<dbReference type="Pfam" id="PF01926">
    <property type="entry name" value="MMR_HSR1"/>
    <property type="match status" value="1"/>
</dbReference>
<dbReference type="NCBIfam" id="TIGR00436">
    <property type="entry name" value="era"/>
    <property type="match status" value="1"/>
</dbReference>
<dbReference type="Proteomes" id="UP000886339">
    <property type="component" value="Unassembled WGS sequence"/>
</dbReference>
<dbReference type="InterPro" id="IPR027417">
    <property type="entry name" value="P-loop_NTPase"/>
</dbReference>
<keyword evidence="5 7" id="KW-0694">RNA-binding</keyword>
<dbReference type="PROSITE" id="PS51713">
    <property type="entry name" value="G_ERA"/>
    <property type="match status" value="1"/>
</dbReference>
<evidence type="ECO:0000256" key="6">
    <source>
        <dbReference type="ARBA" id="ARBA00023134"/>
    </source>
</evidence>
<keyword evidence="3 7" id="KW-0690">Ribosome biogenesis</keyword>
<dbReference type="PROSITE" id="PS50823">
    <property type="entry name" value="KH_TYPE_2"/>
    <property type="match status" value="1"/>
</dbReference>
<feature type="region of interest" description="G4" evidence="8">
    <location>
        <begin position="121"/>
        <end position="124"/>
    </location>
</feature>
<dbReference type="GO" id="GO:0070181">
    <property type="term" value="F:small ribosomal subunit rRNA binding"/>
    <property type="evidence" value="ECO:0007669"/>
    <property type="project" value="UniProtKB-UniRule"/>
</dbReference>
<reference evidence="12" key="1">
    <citation type="journal article" date="2020" name="mSystems">
        <title>Genome- and Community-Level Interaction Insights into Carbon Utilization and Element Cycling Functions of Hydrothermarchaeota in Hydrothermal Sediment.</title>
        <authorList>
            <person name="Zhou Z."/>
            <person name="Liu Y."/>
            <person name="Xu W."/>
            <person name="Pan J."/>
            <person name="Luo Z.H."/>
            <person name="Li M."/>
        </authorList>
    </citation>
    <scope>NUCLEOTIDE SEQUENCE [LARGE SCALE GENOMIC DNA]</scope>
    <source>
        <strain evidence="12">HyVt-458</strain>
    </source>
</reference>
<evidence type="ECO:0000256" key="5">
    <source>
        <dbReference type="ARBA" id="ARBA00022884"/>
    </source>
</evidence>
<dbReference type="EMBL" id="DRLF01000055">
    <property type="protein sequence ID" value="HEC05488.1"/>
    <property type="molecule type" value="Genomic_DNA"/>
</dbReference>
<organism evidence="12">
    <name type="scientific">Thiolapillus brandeum</name>
    <dbReference type="NCBI Taxonomy" id="1076588"/>
    <lineage>
        <taxon>Bacteria</taxon>
        <taxon>Pseudomonadati</taxon>
        <taxon>Pseudomonadota</taxon>
        <taxon>Gammaproteobacteria</taxon>
        <taxon>Chromatiales</taxon>
        <taxon>Sedimenticolaceae</taxon>
        <taxon>Thiolapillus</taxon>
    </lineage>
</organism>
<comment type="similarity">
    <text evidence="1 7 8 9">Belongs to the TRAFAC class TrmE-Era-EngA-EngB-Septin-like GTPase superfamily. Era GTPase family.</text>
</comment>
<sequence length="295" mass="33459">MKHRAGHVALVGRPNVGKSTLLNHFLGQKLAITSHKPQTTRHSILGISTLKDGQIVYIDTPGIHQRGNKAMNRYLNRTATSTLSGVDLAVFIVDSNHWTEEDEMVLQRIQNSGLPVILVVNKIDTLQRREELLPVLARLTEKTGLTTVIPVSARTGDNCEQLQQAILEMLPEGENLYPEDQITDRPERFFAAELIREQITRRYHKELPYSATVEIEEFDVQPHIYRIGAIVWVERDNQKGILVGKGGLALKETATEARKQLEDFFQTKVYLRLWVKVKKSWSADQASLSRLGYSE</sequence>
<dbReference type="InterPro" id="IPR015946">
    <property type="entry name" value="KH_dom-like_a/b"/>
</dbReference>
<dbReference type="SUPFAM" id="SSF54814">
    <property type="entry name" value="Prokaryotic type KH domain (KH-domain type II)"/>
    <property type="match status" value="1"/>
</dbReference>
<gene>
    <name evidence="7" type="primary">era</name>
    <name evidence="12" type="ORF">ENJ12_01430</name>
</gene>
<comment type="caution">
    <text evidence="12">The sequence shown here is derived from an EMBL/GenBank/DDBJ whole genome shotgun (WGS) entry which is preliminary data.</text>
</comment>
<evidence type="ECO:0000256" key="8">
    <source>
        <dbReference type="PROSITE-ProRule" id="PRU01050"/>
    </source>
</evidence>
<comment type="function">
    <text evidence="7">An essential GTPase that binds both GDP and GTP, with rapid nucleotide exchange. Plays a role in 16S rRNA processing and 30S ribosomal subunit biogenesis and possibly also in cell cycle regulation and energy metabolism.</text>
</comment>
<dbReference type="SUPFAM" id="SSF52540">
    <property type="entry name" value="P-loop containing nucleoside triphosphate hydrolases"/>
    <property type="match status" value="1"/>
</dbReference>
<proteinExistence type="inferred from homology"/>
<evidence type="ECO:0000256" key="2">
    <source>
        <dbReference type="ARBA" id="ARBA00020484"/>
    </source>
</evidence>
<evidence type="ECO:0000256" key="7">
    <source>
        <dbReference type="HAMAP-Rule" id="MF_00367"/>
    </source>
</evidence>
<evidence type="ECO:0000256" key="1">
    <source>
        <dbReference type="ARBA" id="ARBA00007921"/>
    </source>
</evidence>
<dbReference type="PANTHER" id="PTHR42698:SF1">
    <property type="entry name" value="GTPASE ERA, MITOCHONDRIAL"/>
    <property type="match status" value="1"/>
</dbReference>
<keyword evidence="4 7" id="KW-0547">Nucleotide-binding</keyword>
<feature type="domain" description="KH type-2" evidence="10">
    <location>
        <begin position="195"/>
        <end position="279"/>
    </location>
</feature>
<feature type="region of interest" description="G2" evidence="8">
    <location>
        <begin position="38"/>
        <end position="42"/>
    </location>
</feature>
<dbReference type="Gene3D" id="3.30.300.20">
    <property type="match status" value="1"/>
</dbReference>
<feature type="region of interest" description="G1" evidence="8">
    <location>
        <begin position="12"/>
        <end position="19"/>
    </location>
</feature>
<dbReference type="FunFam" id="3.30.300.20:FF:000003">
    <property type="entry name" value="GTPase Era"/>
    <property type="match status" value="1"/>
</dbReference>
<feature type="region of interest" description="G5" evidence="8">
    <location>
        <begin position="151"/>
        <end position="153"/>
    </location>
</feature>
<evidence type="ECO:0000256" key="9">
    <source>
        <dbReference type="RuleBase" id="RU003761"/>
    </source>
</evidence>
<evidence type="ECO:0000259" key="10">
    <source>
        <dbReference type="PROSITE" id="PS50823"/>
    </source>
</evidence>
<dbReference type="InterPro" id="IPR030388">
    <property type="entry name" value="G_ERA_dom"/>
</dbReference>
<keyword evidence="7" id="KW-0472">Membrane</keyword>
<dbReference type="GO" id="GO:0003924">
    <property type="term" value="F:GTPase activity"/>
    <property type="evidence" value="ECO:0007669"/>
    <property type="project" value="UniProtKB-UniRule"/>
</dbReference>
<feature type="binding site" evidence="7">
    <location>
        <begin position="121"/>
        <end position="124"/>
    </location>
    <ligand>
        <name>GTP</name>
        <dbReference type="ChEBI" id="CHEBI:37565"/>
    </ligand>
</feature>
<comment type="subunit">
    <text evidence="7">Monomer.</text>
</comment>
<dbReference type="Gene3D" id="3.40.50.300">
    <property type="entry name" value="P-loop containing nucleotide triphosphate hydrolases"/>
    <property type="match status" value="1"/>
</dbReference>